<gene>
    <name evidence="1" type="ORF">KME32_19130</name>
</gene>
<evidence type="ECO:0000313" key="2">
    <source>
        <dbReference type="Proteomes" id="UP000715781"/>
    </source>
</evidence>
<dbReference type="InterPro" id="IPR018669">
    <property type="entry name" value="Toxin_HigB"/>
</dbReference>
<dbReference type="GO" id="GO:0004519">
    <property type="term" value="F:endonuclease activity"/>
    <property type="evidence" value="ECO:0007669"/>
    <property type="project" value="InterPro"/>
</dbReference>
<name>A0A951Q1K1_9NOST</name>
<reference evidence="1" key="1">
    <citation type="submission" date="2021-05" db="EMBL/GenBank/DDBJ databases">
        <authorList>
            <person name="Pietrasiak N."/>
            <person name="Ward R."/>
            <person name="Stajich J.E."/>
            <person name="Kurbessoian T."/>
        </authorList>
    </citation>
    <scope>NUCLEOTIDE SEQUENCE</scope>
    <source>
        <strain evidence="1">JT2-VF2</strain>
    </source>
</reference>
<dbReference type="AlphaFoldDB" id="A0A951Q1K1"/>
<dbReference type="Proteomes" id="UP000715781">
    <property type="component" value="Unassembled WGS sequence"/>
</dbReference>
<accession>A0A951Q1K1</accession>
<comment type="caution">
    <text evidence="1">The sequence shown here is derived from an EMBL/GenBank/DDBJ whole genome shotgun (WGS) entry which is preliminary data.</text>
</comment>
<reference evidence="1" key="2">
    <citation type="journal article" date="2022" name="Microbiol. Resour. Announc.">
        <title>Metagenome Sequencing to Explore Phylogenomics of Terrestrial Cyanobacteria.</title>
        <authorList>
            <person name="Ward R.D."/>
            <person name="Stajich J.E."/>
            <person name="Johansen J.R."/>
            <person name="Huntemann M."/>
            <person name="Clum A."/>
            <person name="Foster B."/>
            <person name="Foster B."/>
            <person name="Roux S."/>
            <person name="Palaniappan K."/>
            <person name="Varghese N."/>
            <person name="Mukherjee S."/>
            <person name="Reddy T.B.K."/>
            <person name="Daum C."/>
            <person name="Copeland A."/>
            <person name="Chen I.A."/>
            <person name="Ivanova N.N."/>
            <person name="Kyrpides N.C."/>
            <person name="Shapiro N."/>
            <person name="Eloe-Fadrosh E.A."/>
            <person name="Pietrasiak N."/>
        </authorList>
    </citation>
    <scope>NUCLEOTIDE SEQUENCE</scope>
    <source>
        <strain evidence="1">JT2-VF2</strain>
    </source>
</reference>
<dbReference type="GO" id="GO:0110001">
    <property type="term" value="C:toxin-antitoxin complex"/>
    <property type="evidence" value="ECO:0007669"/>
    <property type="project" value="InterPro"/>
</dbReference>
<dbReference type="GO" id="GO:0003723">
    <property type="term" value="F:RNA binding"/>
    <property type="evidence" value="ECO:0007669"/>
    <property type="project" value="InterPro"/>
</dbReference>
<dbReference type="EMBL" id="JAHHHN010000011">
    <property type="protein sequence ID" value="MBW4563218.1"/>
    <property type="molecule type" value="Genomic_DNA"/>
</dbReference>
<sequence>MHIITRSRLSEFWEKHPNAQTSLRQWYKLTSLAKWQNFVDLRQIFPSADQVGNLTIFNIGGNNYRLITLVDYKYQKVFIRHVLTHAEYDTEDWKNDPWNT</sequence>
<evidence type="ECO:0000313" key="1">
    <source>
        <dbReference type="EMBL" id="MBW4563218.1"/>
    </source>
</evidence>
<dbReference type="Pfam" id="PF09907">
    <property type="entry name" value="HigB_toxin"/>
    <property type="match status" value="1"/>
</dbReference>
<proteinExistence type="predicted"/>
<organism evidence="1 2">
    <name type="scientific">Mojavia pulchra JT2-VF2</name>
    <dbReference type="NCBI Taxonomy" id="287848"/>
    <lineage>
        <taxon>Bacteria</taxon>
        <taxon>Bacillati</taxon>
        <taxon>Cyanobacteriota</taxon>
        <taxon>Cyanophyceae</taxon>
        <taxon>Nostocales</taxon>
        <taxon>Nostocaceae</taxon>
    </lineage>
</organism>
<protein>
    <submittedName>
        <fullName evidence="1">Type II toxin-antitoxin system HigB family toxin</fullName>
    </submittedName>
</protein>